<dbReference type="PANTHER" id="PTHR31221:SF137">
    <property type="entry name" value="WRKY TRANSCRIPTION FACTOR 12-RELATED"/>
    <property type="match status" value="1"/>
</dbReference>
<proteinExistence type="predicted"/>
<dbReference type="FunFam" id="2.20.25.80:FF:000003">
    <property type="entry name" value="WRKY transcription factor 57"/>
    <property type="match status" value="1"/>
</dbReference>
<comment type="subcellular location">
    <subcellularLocation>
        <location evidence="1">Nucleus</location>
    </subcellularLocation>
</comment>
<dbReference type="PROSITE" id="PS50811">
    <property type="entry name" value="WRKY"/>
    <property type="match status" value="1"/>
</dbReference>
<evidence type="ECO:0000256" key="6">
    <source>
        <dbReference type="SAM" id="MobiDB-lite"/>
    </source>
</evidence>
<dbReference type="InterPro" id="IPR044810">
    <property type="entry name" value="WRKY_plant"/>
</dbReference>
<feature type="domain" description="WRKY" evidence="7">
    <location>
        <begin position="165"/>
        <end position="227"/>
    </location>
</feature>
<evidence type="ECO:0000256" key="4">
    <source>
        <dbReference type="ARBA" id="ARBA00023163"/>
    </source>
</evidence>
<accession>A0AAW1VUH1</accession>
<gene>
    <name evidence="8" type="ORF">M0R45_034887</name>
</gene>
<feature type="compositionally biased region" description="Low complexity" evidence="6">
    <location>
        <begin position="74"/>
        <end position="91"/>
    </location>
</feature>
<reference evidence="8 9" key="1">
    <citation type="journal article" date="2023" name="G3 (Bethesda)">
        <title>A chromosome-length genome assembly and annotation of blackberry (Rubus argutus, cv. 'Hillquist').</title>
        <authorList>
            <person name="Bruna T."/>
            <person name="Aryal R."/>
            <person name="Dudchenko O."/>
            <person name="Sargent D.J."/>
            <person name="Mead D."/>
            <person name="Buti M."/>
            <person name="Cavallini A."/>
            <person name="Hytonen T."/>
            <person name="Andres J."/>
            <person name="Pham M."/>
            <person name="Weisz D."/>
            <person name="Mascagni F."/>
            <person name="Usai G."/>
            <person name="Natali L."/>
            <person name="Bassil N."/>
            <person name="Fernandez G.E."/>
            <person name="Lomsadze A."/>
            <person name="Armour M."/>
            <person name="Olukolu B."/>
            <person name="Poorten T."/>
            <person name="Britton C."/>
            <person name="Davik J."/>
            <person name="Ashrafi H."/>
            <person name="Aiden E.L."/>
            <person name="Borodovsky M."/>
            <person name="Worthington M."/>
        </authorList>
    </citation>
    <scope>NUCLEOTIDE SEQUENCE [LARGE SCALE GENOMIC DNA]</scope>
    <source>
        <strain evidence="8">PI 553951</strain>
    </source>
</reference>
<keyword evidence="9" id="KW-1185">Reference proteome</keyword>
<evidence type="ECO:0000313" key="8">
    <source>
        <dbReference type="EMBL" id="KAK9910953.1"/>
    </source>
</evidence>
<dbReference type="GO" id="GO:0003700">
    <property type="term" value="F:DNA-binding transcription factor activity"/>
    <property type="evidence" value="ECO:0007669"/>
    <property type="project" value="InterPro"/>
</dbReference>
<dbReference type="InterPro" id="IPR003657">
    <property type="entry name" value="WRKY_dom"/>
</dbReference>
<protein>
    <recommendedName>
        <fullName evidence="7">WRKY domain-containing protein</fullName>
    </recommendedName>
</protein>
<dbReference type="InterPro" id="IPR036576">
    <property type="entry name" value="WRKY_dom_sf"/>
</dbReference>
<keyword evidence="5" id="KW-0539">Nucleus</keyword>
<dbReference type="SUPFAM" id="SSF118290">
    <property type="entry name" value="WRKY DNA-binding domain"/>
    <property type="match status" value="1"/>
</dbReference>
<evidence type="ECO:0000256" key="1">
    <source>
        <dbReference type="ARBA" id="ARBA00004123"/>
    </source>
</evidence>
<organism evidence="8 9">
    <name type="scientific">Rubus argutus</name>
    <name type="common">Southern blackberry</name>
    <dbReference type="NCBI Taxonomy" id="59490"/>
    <lineage>
        <taxon>Eukaryota</taxon>
        <taxon>Viridiplantae</taxon>
        <taxon>Streptophyta</taxon>
        <taxon>Embryophyta</taxon>
        <taxon>Tracheophyta</taxon>
        <taxon>Spermatophyta</taxon>
        <taxon>Magnoliopsida</taxon>
        <taxon>eudicotyledons</taxon>
        <taxon>Gunneridae</taxon>
        <taxon>Pentapetalae</taxon>
        <taxon>rosids</taxon>
        <taxon>fabids</taxon>
        <taxon>Rosales</taxon>
        <taxon>Rosaceae</taxon>
        <taxon>Rosoideae</taxon>
        <taxon>Rosoideae incertae sedis</taxon>
        <taxon>Rubus</taxon>
    </lineage>
</organism>
<evidence type="ECO:0000256" key="5">
    <source>
        <dbReference type="ARBA" id="ARBA00023242"/>
    </source>
</evidence>
<dbReference type="SMART" id="SM00774">
    <property type="entry name" value="WRKY"/>
    <property type="match status" value="1"/>
</dbReference>
<keyword evidence="4" id="KW-0804">Transcription</keyword>
<dbReference type="PANTHER" id="PTHR31221">
    <property type="entry name" value="WRKY TRANSCRIPTION FACTOR PROTEIN 1-RELATED"/>
    <property type="match status" value="1"/>
</dbReference>
<dbReference type="AlphaFoldDB" id="A0AAW1VUH1"/>
<evidence type="ECO:0000256" key="2">
    <source>
        <dbReference type="ARBA" id="ARBA00023015"/>
    </source>
</evidence>
<feature type="compositionally biased region" description="Polar residues" evidence="6">
    <location>
        <begin position="124"/>
        <end position="141"/>
    </location>
</feature>
<evidence type="ECO:0000259" key="7">
    <source>
        <dbReference type="PROSITE" id="PS50811"/>
    </source>
</evidence>
<dbReference type="Pfam" id="PF03106">
    <property type="entry name" value="WRKY"/>
    <property type="match status" value="1"/>
</dbReference>
<keyword evidence="3" id="KW-0238">DNA-binding</keyword>
<feature type="region of interest" description="Disordered" evidence="6">
    <location>
        <begin position="60"/>
        <end position="149"/>
    </location>
</feature>
<name>A0AAW1VUH1_RUBAR</name>
<comment type="caution">
    <text evidence="8">The sequence shown here is derived from an EMBL/GenBank/DDBJ whole genome shotgun (WGS) entry which is preliminary data.</text>
</comment>
<dbReference type="GO" id="GO:0043565">
    <property type="term" value="F:sequence-specific DNA binding"/>
    <property type="evidence" value="ECO:0007669"/>
    <property type="project" value="InterPro"/>
</dbReference>
<evidence type="ECO:0000313" key="9">
    <source>
        <dbReference type="Proteomes" id="UP001457282"/>
    </source>
</evidence>
<dbReference type="EMBL" id="JBEDUW010000007">
    <property type="protein sequence ID" value="KAK9910953.1"/>
    <property type="molecule type" value="Genomic_DNA"/>
</dbReference>
<evidence type="ECO:0000256" key="3">
    <source>
        <dbReference type="ARBA" id="ARBA00023125"/>
    </source>
</evidence>
<dbReference type="GO" id="GO:0005634">
    <property type="term" value="C:nucleus"/>
    <property type="evidence" value="ECO:0007669"/>
    <property type="project" value="UniProtKB-SubCell"/>
</dbReference>
<keyword evidence="2" id="KW-0805">Transcription regulation</keyword>
<sequence>MEGDHQRVVSNYNLHQQVSFSGSTPPAQQAIHHELGFVQFEDHQHHHHHHQVLSFLAPSLTQQPQPPSSHRHQTASANSSVTVTTAAATNTDMGFSHSHDHFTRPSWNNNDQVGTLDPKGVSDENGTGNASDCSNSWWRSSNSDKSKMKVRRKLREPRFCFQTRSDVDVLDDGYKWRKYGQKVVKNSLHPRSYYRCTHNNCRVKKRVERLSEDCRMVITTYEGRHNHIPSDDSNSSEHECFTSF</sequence>
<dbReference type="Gene3D" id="2.20.25.80">
    <property type="entry name" value="WRKY domain"/>
    <property type="match status" value="1"/>
</dbReference>
<dbReference type="Proteomes" id="UP001457282">
    <property type="component" value="Unassembled WGS sequence"/>
</dbReference>